<sequence length="338" mass="36076">MAEQKTICIAGATGLAGAYAVREALRRGHNVHATARDINRAHRLYEFPGAAGRLRLFEAHAEKPESFVAPLVGADAVILACFPTPRSGRDGRAIAELAPGRAWRDVVAPAKIACREILQIAARTDVAAAVLCSSTASAAPVPPPPVLNELRDVSSLADQRAAGKFMQAQKTAMEQAAQEAVDQGGIRLTVLLSSMMVAPALLPWHLDGHVLGFLAGLVRGIPGWHQQVPDGAMSLTSPEDLAGCALQACENAQVVGRYFTLSDSWTWARIYQEIAHYVPQSALPVTNGAAPKLPTVYDFSRRDSLGVAFTPIDEMLRRFFASVPTPSGETSPQRVSAE</sequence>
<evidence type="ECO:0000259" key="2">
    <source>
        <dbReference type="Pfam" id="PF13460"/>
    </source>
</evidence>
<evidence type="ECO:0000256" key="1">
    <source>
        <dbReference type="ARBA" id="ARBA00023002"/>
    </source>
</evidence>
<dbReference type="AlphaFoldDB" id="A0A1B1A9X4"/>
<evidence type="ECO:0000313" key="3">
    <source>
        <dbReference type="EMBL" id="ANP43383.1"/>
    </source>
</evidence>
<dbReference type="PANTHER" id="PTHR10366">
    <property type="entry name" value="NAD DEPENDENT EPIMERASE/DEHYDRATASE"/>
    <property type="match status" value="1"/>
</dbReference>
<dbReference type="EMBL" id="CP015232">
    <property type="protein sequence ID" value="ANP43383.1"/>
    <property type="molecule type" value="Genomic_DNA"/>
</dbReference>
<dbReference type="GO" id="GO:0016616">
    <property type="term" value="F:oxidoreductase activity, acting on the CH-OH group of donors, NAD or NADP as acceptor"/>
    <property type="evidence" value="ECO:0007669"/>
    <property type="project" value="TreeGrafter"/>
</dbReference>
<keyword evidence="3" id="KW-0614">Plasmid</keyword>
<accession>A0A1B1A9X4</accession>
<dbReference type="KEGG" id="rmb:K529_021755"/>
<gene>
    <name evidence="3" type="ORF">K529_021755</name>
</gene>
<dbReference type="OrthoDB" id="9778052at2"/>
<evidence type="ECO:0000313" key="4">
    <source>
        <dbReference type="Proteomes" id="UP000013243"/>
    </source>
</evidence>
<keyword evidence="1" id="KW-0560">Oxidoreductase</keyword>
<dbReference type="InterPro" id="IPR016040">
    <property type="entry name" value="NAD(P)-bd_dom"/>
</dbReference>
<dbReference type="SUPFAM" id="SSF51735">
    <property type="entry name" value="NAD(P)-binding Rossmann-fold domains"/>
    <property type="match status" value="1"/>
</dbReference>
<dbReference type="GeneID" id="28252520"/>
<organism evidence="3 4">
    <name type="scientific">Tritonibacter mobilis F1926</name>
    <dbReference type="NCBI Taxonomy" id="1265309"/>
    <lineage>
        <taxon>Bacteria</taxon>
        <taxon>Pseudomonadati</taxon>
        <taxon>Pseudomonadota</taxon>
        <taxon>Alphaproteobacteria</taxon>
        <taxon>Rhodobacterales</taxon>
        <taxon>Paracoccaceae</taxon>
        <taxon>Tritonibacter</taxon>
    </lineage>
</organism>
<dbReference type="Proteomes" id="UP000013243">
    <property type="component" value="Plasmid unnamed2"/>
</dbReference>
<dbReference type="InterPro" id="IPR050425">
    <property type="entry name" value="NAD(P)_dehydrat-like"/>
</dbReference>
<dbReference type="Pfam" id="PF13460">
    <property type="entry name" value="NAD_binding_10"/>
    <property type="match status" value="1"/>
</dbReference>
<dbReference type="RefSeq" id="WP_052699523.1">
    <property type="nucleotide sequence ID" value="NZ_CP015232.1"/>
</dbReference>
<dbReference type="Gene3D" id="3.40.50.720">
    <property type="entry name" value="NAD(P)-binding Rossmann-like Domain"/>
    <property type="match status" value="1"/>
</dbReference>
<feature type="domain" description="NAD(P)-binding" evidence="2">
    <location>
        <begin position="11"/>
        <end position="165"/>
    </location>
</feature>
<geneLocation type="plasmid" evidence="3 4">
    <name>unnamed2</name>
</geneLocation>
<dbReference type="PANTHER" id="PTHR10366:SF564">
    <property type="entry name" value="STEROL-4-ALPHA-CARBOXYLATE 3-DEHYDROGENASE, DECARBOXYLATING"/>
    <property type="match status" value="1"/>
</dbReference>
<proteinExistence type="predicted"/>
<reference evidence="3 4" key="1">
    <citation type="journal article" date="2016" name="ISME J.">
        <title>Global occurrence and heterogeneity of the Roseobacter-clade species Ruegeria mobilis.</title>
        <authorList>
            <person name="Sonnenschein E."/>
            <person name="Gram L."/>
        </authorList>
    </citation>
    <scope>NUCLEOTIDE SEQUENCE [LARGE SCALE GENOMIC DNA]</scope>
    <source>
        <strain evidence="3 4">F1926</strain>
        <plasmid evidence="3 4">unnamed2</plasmid>
    </source>
</reference>
<dbReference type="InterPro" id="IPR036291">
    <property type="entry name" value="NAD(P)-bd_dom_sf"/>
</dbReference>
<protein>
    <recommendedName>
        <fullName evidence="2">NAD(P)-binding domain-containing protein</fullName>
    </recommendedName>
</protein>
<name>A0A1B1A9X4_9RHOB</name>